<feature type="domain" description="Tryptophan synthase beta chain-like PALP" evidence="4">
    <location>
        <begin position="15"/>
        <end position="284"/>
    </location>
</feature>
<evidence type="ECO:0000259" key="4">
    <source>
        <dbReference type="Pfam" id="PF00291"/>
    </source>
</evidence>
<evidence type="ECO:0000256" key="3">
    <source>
        <dbReference type="ARBA" id="ARBA00022898"/>
    </source>
</evidence>
<dbReference type="InterPro" id="IPR001926">
    <property type="entry name" value="TrpB-like_PALP"/>
</dbReference>
<dbReference type="Pfam" id="PF00291">
    <property type="entry name" value="PALP"/>
    <property type="match status" value="1"/>
</dbReference>
<protein>
    <submittedName>
        <fullName evidence="5">1-aminocyclopropane-1-carboxylate deaminase</fullName>
        <ecNumber evidence="5">3.5.99.7</ecNumber>
    </submittedName>
</protein>
<dbReference type="PANTHER" id="PTHR43780">
    <property type="entry name" value="1-AMINOCYCLOPROPANE-1-CARBOXYLATE DEAMINASE-RELATED"/>
    <property type="match status" value="1"/>
</dbReference>
<dbReference type="EC" id="3.5.99.7" evidence="5"/>
<comment type="similarity">
    <text evidence="2">Belongs to the ACC deaminase/D-cysteine desulfhydrase family.</text>
</comment>
<dbReference type="PIRSF" id="PIRSF006278">
    <property type="entry name" value="ACCD_DCysDesulf"/>
    <property type="match status" value="1"/>
</dbReference>
<dbReference type="InterPro" id="IPR027278">
    <property type="entry name" value="ACCD_DCysDesulf"/>
</dbReference>
<evidence type="ECO:0000256" key="2">
    <source>
        <dbReference type="ARBA" id="ARBA00008639"/>
    </source>
</evidence>
<evidence type="ECO:0000256" key="1">
    <source>
        <dbReference type="ARBA" id="ARBA00001933"/>
    </source>
</evidence>
<organism evidence="5 6">
    <name type="scientific">Moheibacter stercoris</name>
    <dbReference type="NCBI Taxonomy" id="1628251"/>
    <lineage>
        <taxon>Bacteria</taxon>
        <taxon>Pseudomonadati</taxon>
        <taxon>Bacteroidota</taxon>
        <taxon>Flavobacteriia</taxon>
        <taxon>Flavobacteriales</taxon>
        <taxon>Weeksellaceae</taxon>
        <taxon>Moheibacter</taxon>
    </lineage>
</organism>
<dbReference type="InterPro" id="IPR036052">
    <property type="entry name" value="TrpB-like_PALP_sf"/>
</dbReference>
<evidence type="ECO:0000313" key="6">
    <source>
        <dbReference type="Proteomes" id="UP001549146"/>
    </source>
</evidence>
<keyword evidence="5" id="KW-0378">Hydrolase</keyword>
<gene>
    <name evidence="5" type="ORF">ABID46_002554</name>
</gene>
<dbReference type="RefSeq" id="WP_354510681.1">
    <property type="nucleotide sequence ID" value="NZ_JBEPMO010000025.1"/>
</dbReference>
<name>A0ABV2LZJ3_9FLAO</name>
<keyword evidence="6" id="KW-1185">Reference proteome</keyword>
<comment type="caution">
    <text evidence="5">The sequence shown here is derived from an EMBL/GenBank/DDBJ whole genome shotgun (WGS) entry which is preliminary data.</text>
</comment>
<comment type="cofactor">
    <cofactor evidence="1">
        <name>pyridoxal 5'-phosphate</name>
        <dbReference type="ChEBI" id="CHEBI:597326"/>
    </cofactor>
</comment>
<evidence type="ECO:0000313" key="5">
    <source>
        <dbReference type="EMBL" id="MET3732962.1"/>
    </source>
</evidence>
<dbReference type="PANTHER" id="PTHR43780:SF2">
    <property type="entry name" value="1-AMINOCYCLOPROPANE-1-CARBOXYLATE DEAMINASE-RELATED"/>
    <property type="match status" value="1"/>
</dbReference>
<dbReference type="Gene3D" id="3.40.50.1100">
    <property type="match status" value="2"/>
</dbReference>
<dbReference type="SUPFAM" id="SSF53686">
    <property type="entry name" value="Tryptophan synthase beta subunit-like PLP-dependent enzymes"/>
    <property type="match status" value="1"/>
</dbReference>
<keyword evidence="3" id="KW-0663">Pyridoxal phosphate</keyword>
<proteinExistence type="inferred from homology"/>
<dbReference type="Proteomes" id="UP001549146">
    <property type="component" value="Unassembled WGS sequence"/>
</dbReference>
<dbReference type="EMBL" id="JBEPMO010000025">
    <property type="protein sequence ID" value="MET3732962.1"/>
    <property type="molecule type" value="Genomic_DNA"/>
</dbReference>
<dbReference type="GO" id="GO:0008660">
    <property type="term" value="F:1-aminocyclopropane-1-carboxylate deaminase activity"/>
    <property type="evidence" value="ECO:0007669"/>
    <property type="project" value="UniProtKB-EC"/>
</dbReference>
<sequence>MNEFSQFNEQSEIQFITKLNEVEIYLLREDQIHPNISGNKFRKLKYNLEAFKNGNYSAMLTFGGAYSNHIAAVAAAGKEFSIPTIGIIRGEELESKYQENPTLQLASQNGMKLEFISRSEYRNKSNPEFLEILKEKFGNVYILPEGGTNEFAVKGCEEILGQHTKEYNFIACPMGTAGTISGIIRSCNDKQTILGFPALKNADFLREEIQQWTSKSNFDLILDYHFGGYAKITPQFIDFLNEFTQKYNVNLDPIYSGKMMFGLLNLVKQNFFPAKSKVLAIHTGGLQGIKGINQQLIQENKAIIR</sequence>
<accession>A0ABV2LZJ3</accession>
<reference evidence="5 6" key="1">
    <citation type="submission" date="2024-06" db="EMBL/GenBank/DDBJ databases">
        <title>Genomic Encyclopedia of Type Strains, Phase IV (KMG-IV): sequencing the most valuable type-strain genomes for metagenomic binning, comparative biology and taxonomic classification.</title>
        <authorList>
            <person name="Goeker M."/>
        </authorList>
    </citation>
    <scope>NUCLEOTIDE SEQUENCE [LARGE SCALE GENOMIC DNA]</scope>
    <source>
        <strain evidence="5 6">DSM 29388</strain>
    </source>
</reference>